<evidence type="ECO:0000256" key="2">
    <source>
        <dbReference type="ARBA" id="ARBA00023054"/>
    </source>
</evidence>
<sequence>MNTPFVRPALAATLLLGSLLSAQADPPKPQPQLQPAKVAALAPVSYPAAAPSPLEAAPEVRAQLSPRRFTTVAAEIGARVQRLPMGEGAAFKAGQSLVSFDCSLQQAQLARARVALDVATKQQATQTRLLELNATGRQELENAEGEVAKQRAEVAQMQVVLSKCSITAPFSGRVAEQKVREQQYVQAGQTLLEIIDDSVLEVEFIMPSRWLSQVRTGAAVQIAVDETGRTYPARVQRMGARVDPVSQSVKVVAAIEGRPAELMAGMSGRLVLQRTP</sequence>
<proteinExistence type="inferred from homology"/>
<dbReference type="InterPro" id="IPR058625">
    <property type="entry name" value="MdtA-like_BSH"/>
</dbReference>
<evidence type="ECO:0000256" key="4">
    <source>
        <dbReference type="SAM" id="SignalP"/>
    </source>
</evidence>
<feature type="coiled-coil region" evidence="3">
    <location>
        <begin position="133"/>
        <end position="160"/>
    </location>
</feature>
<evidence type="ECO:0000313" key="7">
    <source>
        <dbReference type="Proteomes" id="UP001293718"/>
    </source>
</evidence>
<dbReference type="PANTHER" id="PTHR30469">
    <property type="entry name" value="MULTIDRUG RESISTANCE PROTEIN MDTA"/>
    <property type="match status" value="1"/>
</dbReference>
<feature type="domain" description="Multidrug resistance protein MdtA-like barrel-sandwich hybrid" evidence="5">
    <location>
        <begin position="70"/>
        <end position="194"/>
    </location>
</feature>
<dbReference type="Gene3D" id="2.40.30.170">
    <property type="match status" value="1"/>
</dbReference>
<gene>
    <name evidence="6" type="ORF">SM757_30640</name>
</gene>
<dbReference type="SUPFAM" id="SSF111369">
    <property type="entry name" value="HlyD-like secretion proteins"/>
    <property type="match status" value="1"/>
</dbReference>
<comment type="similarity">
    <text evidence="1">Belongs to the membrane fusion protein (MFP) (TC 8.A.1) family.</text>
</comment>
<dbReference type="NCBIfam" id="TIGR01730">
    <property type="entry name" value="RND_mfp"/>
    <property type="match status" value="1"/>
</dbReference>
<evidence type="ECO:0000256" key="3">
    <source>
        <dbReference type="SAM" id="Coils"/>
    </source>
</evidence>
<dbReference type="Gene3D" id="6.10.140.1990">
    <property type="match status" value="1"/>
</dbReference>
<reference evidence="6 7" key="1">
    <citation type="submission" date="2023-11" db="EMBL/GenBank/DDBJ databases">
        <title>Draft genome of Azohydromonas lata strain H1 (DSM1123), a polyhydroxyalkanoate producer.</title>
        <authorList>
            <person name="Traversa D."/>
            <person name="D'Addabbo P."/>
            <person name="Pazzani C."/>
            <person name="Manzari C."/>
            <person name="Chiara M."/>
            <person name="Scrascia M."/>
        </authorList>
    </citation>
    <scope>NUCLEOTIDE SEQUENCE [LARGE SCALE GENOMIC DNA]</scope>
    <source>
        <strain evidence="6 7">H1</strain>
    </source>
</reference>
<comment type="caution">
    <text evidence="6">The sequence shown here is derived from an EMBL/GenBank/DDBJ whole genome shotgun (WGS) entry which is preliminary data.</text>
</comment>
<keyword evidence="4" id="KW-0732">Signal</keyword>
<keyword evidence="7" id="KW-1185">Reference proteome</keyword>
<organism evidence="6 7">
    <name type="scientific">Azohydromonas lata</name>
    <dbReference type="NCBI Taxonomy" id="45677"/>
    <lineage>
        <taxon>Bacteria</taxon>
        <taxon>Pseudomonadati</taxon>
        <taxon>Pseudomonadota</taxon>
        <taxon>Betaproteobacteria</taxon>
        <taxon>Burkholderiales</taxon>
        <taxon>Sphaerotilaceae</taxon>
        <taxon>Azohydromonas</taxon>
    </lineage>
</organism>
<accession>A0ABU5IPW8</accession>
<protein>
    <submittedName>
        <fullName evidence="6">Efflux RND transporter periplasmic adaptor subunit</fullName>
    </submittedName>
</protein>
<dbReference type="InterPro" id="IPR030190">
    <property type="entry name" value="MacA_alpha-hairpin_sf"/>
</dbReference>
<dbReference type="Proteomes" id="UP001293718">
    <property type="component" value="Unassembled WGS sequence"/>
</dbReference>
<feature type="signal peptide" evidence="4">
    <location>
        <begin position="1"/>
        <end position="24"/>
    </location>
</feature>
<dbReference type="Pfam" id="PF25917">
    <property type="entry name" value="BSH_RND"/>
    <property type="match status" value="1"/>
</dbReference>
<dbReference type="InterPro" id="IPR006143">
    <property type="entry name" value="RND_pump_MFP"/>
</dbReference>
<evidence type="ECO:0000256" key="1">
    <source>
        <dbReference type="ARBA" id="ARBA00009477"/>
    </source>
</evidence>
<name>A0ABU5IPW8_9BURK</name>
<feature type="chain" id="PRO_5046433541" evidence="4">
    <location>
        <begin position="25"/>
        <end position="276"/>
    </location>
</feature>
<dbReference type="EMBL" id="JAXOJX010000089">
    <property type="protein sequence ID" value="MDZ5460941.1"/>
    <property type="molecule type" value="Genomic_DNA"/>
</dbReference>
<evidence type="ECO:0000313" key="6">
    <source>
        <dbReference type="EMBL" id="MDZ5460941.1"/>
    </source>
</evidence>
<dbReference type="RefSeq" id="WP_322468247.1">
    <property type="nucleotide sequence ID" value="NZ_JAXOJX010000089.1"/>
</dbReference>
<evidence type="ECO:0000259" key="5">
    <source>
        <dbReference type="Pfam" id="PF25917"/>
    </source>
</evidence>
<dbReference type="PANTHER" id="PTHR30469:SF15">
    <property type="entry name" value="HLYD FAMILY OF SECRETION PROTEINS"/>
    <property type="match status" value="1"/>
</dbReference>
<keyword evidence="2 3" id="KW-0175">Coiled coil</keyword>